<proteinExistence type="predicted"/>
<organism evidence="2 3">
    <name type="scientific">Puccinia graminis f. sp. tritici</name>
    <dbReference type="NCBI Taxonomy" id="56615"/>
    <lineage>
        <taxon>Eukaryota</taxon>
        <taxon>Fungi</taxon>
        <taxon>Dikarya</taxon>
        <taxon>Basidiomycota</taxon>
        <taxon>Pucciniomycotina</taxon>
        <taxon>Pucciniomycetes</taxon>
        <taxon>Pucciniales</taxon>
        <taxon>Pucciniaceae</taxon>
        <taxon>Puccinia</taxon>
    </lineage>
</organism>
<keyword evidence="3" id="KW-1185">Reference proteome</keyword>
<reference evidence="2 3" key="1">
    <citation type="submission" date="2019-05" db="EMBL/GenBank/DDBJ databases">
        <title>Emergence of the Ug99 lineage of the wheat stem rust pathogen through somatic hybridization.</title>
        <authorList>
            <person name="Li F."/>
            <person name="Upadhyaya N.M."/>
            <person name="Sperschneider J."/>
            <person name="Matny O."/>
            <person name="Nguyen-Phuc H."/>
            <person name="Mago R."/>
            <person name="Raley C."/>
            <person name="Miller M.E."/>
            <person name="Silverstein K.A.T."/>
            <person name="Henningsen E."/>
            <person name="Hirsch C.D."/>
            <person name="Visser B."/>
            <person name="Pretorius Z.A."/>
            <person name="Steffenson B.J."/>
            <person name="Schwessinger B."/>
            <person name="Dodds P.N."/>
            <person name="Figueroa M."/>
        </authorList>
    </citation>
    <scope>NUCLEOTIDE SEQUENCE [LARGE SCALE GENOMIC DNA]</scope>
    <source>
        <strain evidence="2">21-0</strain>
    </source>
</reference>
<name>A0A5B0NI59_PUCGR</name>
<accession>A0A5B0NI59</accession>
<protein>
    <submittedName>
        <fullName evidence="2">Uncharacterized protein</fullName>
    </submittedName>
</protein>
<evidence type="ECO:0000256" key="1">
    <source>
        <dbReference type="SAM" id="MobiDB-lite"/>
    </source>
</evidence>
<feature type="region of interest" description="Disordered" evidence="1">
    <location>
        <begin position="37"/>
        <end position="59"/>
    </location>
</feature>
<comment type="caution">
    <text evidence="2">The sequence shown here is derived from an EMBL/GenBank/DDBJ whole genome shotgun (WGS) entry which is preliminary data.</text>
</comment>
<sequence>MTRLKVGSNWAARRAGAVGSLGAGPAWSVFSIPNARGQPGYNRGQPAKTRAARGLPAGSLNRKRVRVGLPIS</sequence>
<dbReference type="EMBL" id="VSWC01000093">
    <property type="protein sequence ID" value="KAA1089015.1"/>
    <property type="molecule type" value="Genomic_DNA"/>
</dbReference>
<gene>
    <name evidence="2" type="ORF">PGT21_004085</name>
</gene>
<evidence type="ECO:0000313" key="2">
    <source>
        <dbReference type="EMBL" id="KAA1089015.1"/>
    </source>
</evidence>
<evidence type="ECO:0000313" key="3">
    <source>
        <dbReference type="Proteomes" id="UP000324748"/>
    </source>
</evidence>
<dbReference type="Proteomes" id="UP000324748">
    <property type="component" value="Unassembled WGS sequence"/>
</dbReference>
<dbReference type="AlphaFoldDB" id="A0A5B0NI59"/>